<dbReference type="RefSeq" id="WP_377176959.1">
    <property type="nucleotide sequence ID" value="NZ_JBHTMY010000002.1"/>
</dbReference>
<evidence type="ECO:0000259" key="1">
    <source>
        <dbReference type="PROSITE" id="PS50263"/>
    </source>
</evidence>
<keyword evidence="3" id="KW-1185">Reference proteome</keyword>
<dbReference type="InterPro" id="IPR003010">
    <property type="entry name" value="C-N_Hydrolase"/>
</dbReference>
<proteinExistence type="predicted"/>
<evidence type="ECO:0000313" key="3">
    <source>
        <dbReference type="Proteomes" id="UP001597201"/>
    </source>
</evidence>
<dbReference type="NCBIfam" id="NF007757">
    <property type="entry name" value="PRK10438.1"/>
    <property type="match status" value="1"/>
</dbReference>
<gene>
    <name evidence="2" type="ORF">ACFQ39_05360</name>
</gene>
<dbReference type="SUPFAM" id="SSF56317">
    <property type="entry name" value="Carbon-nitrogen hydrolase"/>
    <property type="match status" value="1"/>
</dbReference>
<dbReference type="Proteomes" id="UP001597201">
    <property type="component" value="Unassembled WGS sequence"/>
</dbReference>
<dbReference type="InterPro" id="IPR052737">
    <property type="entry name" value="Omega-amidase_YafV"/>
</dbReference>
<organism evidence="2 3">
    <name type="scientific">Namhaeicola litoreus</name>
    <dbReference type="NCBI Taxonomy" id="1052145"/>
    <lineage>
        <taxon>Bacteria</taxon>
        <taxon>Pseudomonadati</taxon>
        <taxon>Bacteroidota</taxon>
        <taxon>Flavobacteriia</taxon>
        <taxon>Flavobacteriales</taxon>
        <taxon>Flavobacteriaceae</taxon>
        <taxon>Namhaeicola</taxon>
    </lineage>
</organism>
<sequence length="262" mass="30525">MNNSTLKVTLVQTDIYWEKLEENRIHFEQKIDSIREQTDMILLPELFSTGFSMNANHLAETMEGPTVQWMLKKAEQKNAVVIGSVLIKENEKCYNRLVVAFPNGKTIFYDKRHLFSYAGEHTVFEAGRKRITFEYKGFKIFPLICYDLRFPVWARNDSDYDILLFVANWPNARINAWDTLLKARSIENLCYTIGLNRVGVDDNDLIYTGHSAVYDAFGATLLSFEENVEGIKSVTLEKEHLITTRKRFSFLEDRDEFHLNLN</sequence>
<dbReference type="EMBL" id="JBHTMY010000002">
    <property type="protein sequence ID" value="MFD1315035.1"/>
    <property type="molecule type" value="Genomic_DNA"/>
</dbReference>
<protein>
    <submittedName>
        <fullName evidence="2">Amidohydrolase</fullName>
    </submittedName>
</protein>
<dbReference type="PROSITE" id="PS50263">
    <property type="entry name" value="CN_HYDROLASE"/>
    <property type="match status" value="1"/>
</dbReference>
<dbReference type="Gene3D" id="3.60.110.10">
    <property type="entry name" value="Carbon-nitrogen hydrolase"/>
    <property type="match status" value="1"/>
</dbReference>
<dbReference type="CDD" id="cd07575">
    <property type="entry name" value="Xc-1258_like"/>
    <property type="match status" value="1"/>
</dbReference>
<comment type="caution">
    <text evidence="2">The sequence shown here is derived from an EMBL/GenBank/DDBJ whole genome shotgun (WGS) entry which is preliminary data.</text>
</comment>
<dbReference type="PANTHER" id="PTHR47799">
    <property type="entry name" value="OMEGA-AMIDASE YAFV"/>
    <property type="match status" value="1"/>
</dbReference>
<dbReference type="PANTHER" id="PTHR47799:SF1">
    <property type="entry name" value="OMEGA-AMIDASE YAFV"/>
    <property type="match status" value="1"/>
</dbReference>
<dbReference type="InterPro" id="IPR036526">
    <property type="entry name" value="C-N_Hydrolase_sf"/>
</dbReference>
<evidence type="ECO:0000313" key="2">
    <source>
        <dbReference type="EMBL" id="MFD1315035.1"/>
    </source>
</evidence>
<accession>A0ABW3Y0Q9</accession>
<reference evidence="3" key="1">
    <citation type="journal article" date="2019" name="Int. J. Syst. Evol. Microbiol.">
        <title>The Global Catalogue of Microorganisms (GCM) 10K type strain sequencing project: providing services to taxonomists for standard genome sequencing and annotation.</title>
        <authorList>
            <consortium name="The Broad Institute Genomics Platform"/>
            <consortium name="The Broad Institute Genome Sequencing Center for Infectious Disease"/>
            <person name="Wu L."/>
            <person name="Ma J."/>
        </authorList>
    </citation>
    <scope>NUCLEOTIDE SEQUENCE [LARGE SCALE GENOMIC DNA]</scope>
    <source>
        <strain evidence="3">CCUG 61485</strain>
    </source>
</reference>
<dbReference type="Pfam" id="PF00795">
    <property type="entry name" value="CN_hydrolase"/>
    <property type="match status" value="1"/>
</dbReference>
<name>A0ABW3Y0Q9_9FLAO</name>
<feature type="domain" description="CN hydrolase" evidence="1">
    <location>
        <begin position="6"/>
        <end position="238"/>
    </location>
</feature>